<dbReference type="Pfam" id="PF05739">
    <property type="entry name" value="SNARE"/>
    <property type="match status" value="1"/>
</dbReference>
<organism evidence="9 10">
    <name type="scientific">Smittium angustum</name>
    <dbReference type="NCBI Taxonomy" id="133377"/>
    <lineage>
        <taxon>Eukaryota</taxon>
        <taxon>Fungi</taxon>
        <taxon>Fungi incertae sedis</taxon>
        <taxon>Zoopagomycota</taxon>
        <taxon>Kickxellomycotina</taxon>
        <taxon>Harpellomycetes</taxon>
        <taxon>Harpellales</taxon>
        <taxon>Legeriomycetaceae</taxon>
        <taxon>Smittium</taxon>
    </lineage>
</organism>
<dbReference type="EMBL" id="MBFU01000354">
    <property type="protein sequence ID" value="PWA00187.1"/>
    <property type="molecule type" value="Genomic_DNA"/>
</dbReference>
<gene>
    <name evidence="9" type="ORF">BB558_003780</name>
</gene>
<feature type="region of interest" description="Disordered" evidence="7">
    <location>
        <begin position="1"/>
        <end position="21"/>
    </location>
</feature>
<dbReference type="Gene3D" id="1.20.58.70">
    <property type="match status" value="1"/>
</dbReference>
<evidence type="ECO:0000256" key="6">
    <source>
        <dbReference type="SAM" id="Coils"/>
    </source>
</evidence>
<evidence type="ECO:0000256" key="5">
    <source>
        <dbReference type="ARBA" id="ARBA00023136"/>
    </source>
</evidence>
<dbReference type="GO" id="GO:0005886">
    <property type="term" value="C:plasma membrane"/>
    <property type="evidence" value="ECO:0007669"/>
    <property type="project" value="TreeGrafter"/>
</dbReference>
<dbReference type="InterPro" id="IPR045242">
    <property type="entry name" value="Syntaxin"/>
</dbReference>
<dbReference type="AlphaFoldDB" id="A0A2U1J526"/>
<dbReference type="GO" id="GO:0006906">
    <property type="term" value="P:vesicle fusion"/>
    <property type="evidence" value="ECO:0007669"/>
    <property type="project" value="TreeGrafter"/>
</dbReference>
<dbReference type="Proteomes" id="UP000245591">
    <property type="component" value="Unassembled WGS sequence"/>
</dbReference>
<dbReference type="InterPro" id="IPR006011">
    <property type="entry name" value="Syntaxin_N"/>
</dbReference>
<dbReference type="PANTHER" id="PTHR19957">
    <property type="entry name" value="SYNTAXIN"/>
    <property type="match status" value="1"/>
</dbReference>
<dbReference type="GO" id="GO:0006887">
    <property type="term" value="P:exocytosis"/>
    <property type="evidence" value="ECO:0007669"/>
    <property type="project" value="TreeGrafter"/>
</dbReference>
<evidence type="ECO:0000313" key="10">
    <source>
        <dbReference type="Proteomes" id="UP000245591"/>
    </source>
</evidence>
<dbReference type="Pfam" id="PF00804">
    <property type="entry name" value="Syntaxin"/>
    <property type="match status" value="1"/>
</dbReference>
<evidence type="ECO:0000259" key="8">
    <source>
        <dbReference type="PROSITE" id="PS50192"/>
    </source>
</evidence>
<keyword evidence="3" id="KW-0812">Transmembrane</keyword>
<feature type="domain" description="T-SNARE coiled-coil homology" evidence="8">
    <location>
        <begin position="203"/>
        <end position="265"/>
    </location>
</feature>
<evidence type="ECO:0000256" key="7">
    <source>
        <dbReference type="SAM" id="MobiDB-lite"/>
    </source>
</evidence>
<dbReference type="SUPFAM" id="SSF47661">
    <property type="entry name" value="t-snare proteins"/>
    <property type="match status" value="1"/>
</dbReference>
<reference evidence="9 10" key="1">
    <citation type="journal article" date="2018" name="MBio">
        <title>Comparative Genomics Reveals the Core Gene Toolbox for the Fungus-Insect Symbiosis.</title>
        <authorList>
            <person name="Wang Y."/>
            <person name="Stata M."/>
            <person name="Wang W."/>
            <person name="Stajich J.E."/>
            <person name="White M.M."/>
            <person name="Moncalvo J.M."/>
        </authorList>
    </citation>
    <scope>NUCLEOTIDE SEQUENCE [LARGE SCALE GENOMIC DNA]</scope>
    <source>
        <strain evidence="9 10">AUS-126-30</strain>
    </source>
</reference>
<dbReference type="GO" id="GO:0005484">
    <property type="term" value="F:SNAP receptor activity"/>
    <property type="evidence" value="ECO:0007669"/>
    <property type="project" value="TreeGrafter"/>
</dbReference>
<keyword evidence="4" id="KW-1133">Transmembrane helix</keyword>
<dbReference type="GO" id="GO:0048278">
    <property type="term" value="P:vesicle docking"/>
    <property type="evidence" value="ECO:0007669"/>
    <property type="project" value="TreeGrafter"/>
</dbReference>
<comment type="similarity">
    <text evidence="2">Belongs to the syntaxin family.</text>
</comment>
<evidence type="ECO:0000256" key="1">
    <source>
        <dbReference type="ARBA" id="ARBA00004211"/>
    </source>
</evidence>
<evidence type="ECO:0000256" key="3">
    <source>
        <dbReference type="ARBA" id="ARBA00022692"/>
    </source>
</evidence>
<comment type="subcellular location">
    <subcellularLocation>
        <location evidence="1">Membrane</location>
        <topology evidence="1">Single-pass type IV membrane protein</topology>
    </subcellularLocation>
</comment>
<dbReference type="InterPro" id="IPR000727">
    <property type="entry name" value="T_SNARE_dom"/>
</dbReference>
<evidence type="ECO:0000313" key="9">
    <source>
        <dbReference type="EMBL" id="PWA00187.1"/>
    </source>
</evidence>
<evidence type="ECO:0000256" key="2">
    <source>
        <dbReference type="ARBA" id="ARBA00009063"/>
    </source>
</evidence>
<name>A0A2U1J526_SMIAN</name>
<dbReference type="GO" id="GO:0012505">
    <property type="term" value="C:endomembrane system"/>
    <property type="evidence" value="ECO:0007669"/>
    <property type="project" value="TreeGrafter"/>
</dbReference>
<dbReference type="GO" id="GO:0000149">
    <property type="term" value="F:SNARE binding"/>
    <property type="evidence" value="ECO:0007669"/>
    <property type="project" value="TreeGrafter"/>
</dbReference>
<protein>
    <recommendedName>
        <fullName evidence="8">t-SNARE coiled-coil homology domain-containing protein</fullName>
    </recommendedName>
</protein>
<dbReference type="GO" id="GO:0031201">
    <property type="term" value="C:SNARE complex"/>
    <property type="evidence" value="ECO:0007669"/>
    <property type="project" value="TreeGrafter"/>
</dbReference>
<dbReference type="PROSITE" id="PS50192">
    <property type="entry name" value="T_SNARE"/>
    <property type="match status" value="1"/>
</dbReference>
<sequence>MSRDRFNEFQSKSGAGREQYEYNEMHSINVSQHNGKISDQQFFQMNDSIKDEIKQLEGEISNVNRLCDQALSKINDQQYNQTRAELDGANNQVDQTIMKIRADLIEMKGACEDPSLSRTKIVSRIGRHQSLAKNFSVVISRYQQVKHEFWSKSKMRLKRQYLIARPDATENEVEAAIESDQANNIFTQAIMKSNRAGDARRVLKEVEDRHTDIISLEQTIQQLSSLFEEIGQMINQQQEAIDSIESMVEDTHENVQVAVGEVDKAIVYRKSSRKVNNLTKIIF</sequence>
<keyword evidence="5" id="KW-0472">Membrane</keyword>
<keyword evidence="10" id="KW-1185">Reference proteome</keyword>
<dbReference type="InterPro" id="IPR010989">
    <property type="entry name" value="SNARE"/>
</dbReference>
<comment type="caution">
    <text evidence="9">The sequence shown here is derived from an EMBL/GenBank/DDBJ whole genome shotgun (WGS) entry which is preliminary data.</text>
</comment>
<evidence type="ECO:0000256" key="4">
    <source>
        <dbReference type="ARBA" id="ARBA00022989"/>
    </source>
</evidence>
<feature type="coiled-coil region" evidence="6">
    <location>
        <begin position="46"/>
        <end position="99"/>
    </location>
</feature>
<accession>A0A2U1J526</accession>
<keyword evidence="6" id="KW-0175">Coiled coil</keyword>
<proteinExistence type="inferred from homology"/>
<dbReference type="SMART" id="SM00397">
    <property type="entry name" value="t_SNARE"/>
    <property type="match status" value="1"/>
</dbReference>
<dbReference type="PANTHER" id="PTHR19957:SF307">
    <property type="entry name" value="PROTEIN SSO1-RELATED"/>
    <property type="match status" value="1"/>
</dbReference>
<dbReference type="GO" id="GO:0006886">
    <property type="term" value="P:intracellular protein transport"/>
    <property type="evidence" value="ECO:0007669"/>
    <property type="project" value="TreeGrafter"/>
</dbReference>